<keyword evidence="1" id="KW-0732">Signal</keyword>
<evidence type="ECO:0000256" key="1">
    <source>
        <dbReference type="SAM" id="SignalP"/>
    </source>
</evidence>
<dbReference type="Proteomes" id="UP000541610">
    <property type="component" value="Unassembled WGS sequence"/>
</dbReference>
<accession>A0A7J6P0X9</accession>
<comment type="caution">
    <text evidence="2">The sequence shown here is derived from an EMBL/GenBank/DDBJ whole genome shotgun (WGS) entry which is preliminary data.</text>
</comment>
<gene>
    <name evidence="2" type="ORF">FOZ60_002210</name>
</gene>
<feature type="signal peptide" evidence="1">
    <location>
        <begin position="1"/>
        <end position="21"/>
    </location>
</feature>
<evidence type="ECO:0000313" key="3">
    <source>
        <dbReference type="Proteomes" id="UP000541610"/>
    </source>
</evidence>
<sequence>MRASCALLLSAIPLFISGCSSSSGSSKGDENAVTTSAKQVPFTTAASSERDVGTTTTFLGTTEASQSTTTTATTRFPVSNITNGHKMGIYSWSQNYWRQGDPALTDFIQTDRGRTWDYGELYINVADSTNYDLIVDQDKLVNWMKKWRQVSGNDEVIWMTYGDVVERNGTKMVEFVNTFKSFLTNSVSAQDMSVIGPIGISFDVEDVPDNFYKEALVNAQQMVKDVEQSMGYPPHSILVGSTIEGEKNQLETAYVMQYADRALMMLYRNTVDETHADDLVEQMQWMMTEQCAVCTEPGWENLRAKITIMVEGSCKMGHGCGKMSMCVKDTTKYPDPNGGIEYIWNTLEELTKDIVPEGILTQEQYNKLFLTDGTLYAIHNWDWSRCFYGDDFSREHNYTNCENYHTMADTCRGK</sequence>
<dbReference type="EMBL" id="JABANP010000137">
    <property type="protein sequence ID" value="KAF4688961.1"/>
    <property type="molecule type" value="Genomic_DNA"/>
</dbReference>
<evidence type="ECO:0000313" key="2">
    <source>
        <dbReference type="EMBL" id="KAF4688961.1"/>
    </source>
</evidence>
<reference evidence="2 3" key="1">
    <citation type="submission" date="2020-04" db="EMBL/GenBank/DDBJ databases">
        <title>Perkinsus olseni comparative genomics.</title>
        <authorList>
            <person name="Bogema D.R."/>
        </authorList>
    </citation>
    <scope>NUCLEOTIDE SEQUENCE [LARGE SCALE GENOMIC DNA]</scope>
    <source>
        <strain evidence="2">00978-12</strain>
    </source>
</reference>
<proteinExistence type="predicted"/>
<dbReference type="PROSITE" id="PS51257">
    <property type="entry name" value="PROKAR_LIPOPROTEIN"/>
    <property type="match status" value="1"/>
</dbReference>
<dbReference type="OrthoDB" id="413757at2759"/>
<organism evidence="2 3">
    <name type="scientific">Perkinsus olseni</name>
    <name type="common">Perkinsus atlanticus</name>
    <dbReference type="NCBI Taxonomy" id="32597"/>
    <lineage>
        <taxon>Eukaryota</taxon>
        <taxon>Sar</taxon>
        <taxon>Alveolata</taxon>
        <taxon>Perkinsozoa</taxon>
        <taxon>Perkinsea</taxon>
        <taxon>Perkinsida</taxon>
        <taxon>Perkinsidae</taxon>
        <taxon>Perkinsus</taxon>
    </lineage>
</organism>
<feature type="chain" id="PRO_5029486956" evidence="1">
    <location>
        <begin position="22"/>
        <end position="414"/>
    </location>
</feature>
<name>A0A7J6P0X9_PEROL</name>
<protein>
    <submittedName>
        <fullName evidence="2">Uncharacterized protein</fullName>
    </submittedName>
</protein>
<dbReference type="AlphaFoldDB" id="A0A7J6P0X9"/>